<dbReference type="eggNOG" id="COG4277">
    <property type="taxonomic scope" value="Bacteria"/>
</dbReference>
<evidence type="ECO:0000313" key="7">
    <source>
        <dbReference type="Proteomes" id="UP000002377"/>
    </source>
</evidence>
<organism evidence="6 7">
    <name type="scientific">Thermincola potens (strain JR)</name>
    <dbReference type="NCBI Taxonomy" id="635013"/>
    <lineage>
        <taxon>Bacteria</taxon>
        <taxon>Bacillati</taxon>
        <taxon>Bacillota</taxon>
        <taxon>Clostridia</taxon>
        <taxon>Eubacteriales</taxon>
        <taxon>Thermincolaceae</taxon>
        <taxon>Thermincola</taxon>
    </lineage>
</organism>
<dbReference type="InterPro" id="IPR058240">
    <property type="entry name" value="rSAM_sf"/>
</dbReference>
<dbReference type="OrthoDB" id="9801154at2"/>
<dbReference type="NCBIfam" id="TIGR03916">
    <property type="entry name" value="rSAM_link_UDG"/>
    <property type="match status" value="1"/>
</dbReference>
<dbReference type="CDD" id="cd01335">
    <property type="entry name" value="Radical_SAM"/>
    <property type="match status" value="1"/>
</dbReference>
<dbReference type="PANTHER" id="PTHR21180">
    <property type="entry name" value="ENDONUCLEASE/EXONUCLEASE/PHOSPHATASE FAMILY DOMAIN-CONTAINING PROTEIN 1"/>
    <property type="match status" value="1"/>
</dbReference>
<dbReference type="InterPro" id="IPR007197">
    <property type="entry name" value="rSAM"/>
</dbReference>
<dbReference type="SFLD" id="SFLDG01102">
    <property type="entry name" value="Uncharacterised_Radical_SAM_Su"/>
    <property type="match status" value="1"/>
</dbReference>
<evidence type="ECO:0000256" key="3">
    <source>
        <dbReference type="ARBA" id="ARBA00023004"/>
    </source>
</evidence>
<proteinExistence type="predicted"/>
<dbReference type="PROSITE" id="PS51918">
    <property type="entry name" value="RADICAL_SAM"/>
    <property type="match status" value="1"/>
</dbReference>
<sequence>MDTLEKMRILGGAAKYDVCAATGCSSGHSKGFQGAIGNVVCHSFLPDGRCVSLFRVLMTNACQKDCFYCPNRVQRDVPRTGFQPEELAKLFIEFYRRNYVEGLFLSSGVSYRPEKTMADMLKTVELLRFKYQYKGYIHLKILPGATYDYVEKATELATRVSINVEAPNQKRLKSLSKTKNLSDDVLVRMKWVNKLMGRNRLPAGQTTQFVVGAAGESDAEILGSVNNLYRNYGLRRAYFSAFQPIPETPLEDVAATPLLREHRLYQADILMRQYRLTFEELSFDKNGNLPLEMDPKLAVALKNIDRYPLEVNKASYYELLRVPGIGHTSAGRIIKARKSCRITEITQLKRMGVVVTRALPFLTVNGKIYNSFKHVEQLALWSDEGVDLSQVNSPLLFEGSLASAVK</sequence>
<evidence type="ECO:0000256" key="1">
    <source>
        <dbReference type="ARBA" id="ARBA00022691"/>
    </source>
</evidence>
<dbReference type="Proteomes" id="UP000002377">
    <property type="component" value="Chromosome"/>
</dbReference>
<feature type="domain" description="Radical SAM core" evidence="5">
    <location>
        <begin position="43"/>
        <end position="275"/>
    </location>
</feature>
<dbReference type="RefSeq" id="WP_013119896.1">
    <property type="nucleotide sequence ID" value="NC_014152.1"/>
</dbReference>
<dbReference type="SMART" id="SM00729">
    <property type="entry name" value="Elp3"/>
    <property type="match status" value="1"/>
</dbReference>
<dbReference type="PANTHER" id="PTHR21180:SF9">
    <property type="entry name" value="TYPE II SECRETION SYSTEM PROTEIN K"/>
    <property type="match status" value="1"/>
</dbReference>
<evidence type="ECO:0000256" key="4">
    <source>
        <dbReference type="ARBA" id="ARBA00023014"/>
    </source>
</evidence>
<dbReference type="SUPFAM" id="SSF102114">
    <property type="entry name" value="Radical SAM enzymes"/>
    <property type="match status" value="1"/>
</dbReference>
<dbReference type="SUPFAM" id="SSF47781">
    <property type="entry name" value="RuvA domain 2-like"/>
    <property type="match status" value="1"/>
</dbReference>
<dbReference type="InterPro" id="IPR051675">
    <property type="entry name" value="Endo/Exo/Phosphatase_dom_1"/>
</dbReference>
<dbReference type="AlphaFoldDB" id="D5XE06"/>
<dbReference type="GO" id="GO:0051536">
    <property type="term" value="F:iron-sulfur cluster binding"/>
    <property type="evidence" value="ECO:0007669"/>
    <property type="project" value="UniProtKB-KW"/>
</dbReference>
<protein>
    <submittedName>
        <fullName evidence="6">Radical SAM domain protein</fullName>
    </submittedName>
</protein>
<name>D5XE06_THEPJ</name>
<dbReference type="Pfam" id="PF04055">
    <property type="entry name" value="Radical_SAM"/>
    <property type="match status" value="1"/>
</dbReference>
<dbReference type="InterPro" id="IPR013785">
    <property type="entry name" value="Aldolase_TIM"/>
</dbReference>
<dbReference type="InterPro" id="IPR006638">
    <property type="entry name" value="Elp3/MiaA/NifB-like_rSAM"/>
</dbReference>
<keyword evidence="4" id="KW-0411">Iron-sulfur</keyword>
<dbReference type="EMBL" id="CP002028">
    <property type="protein sequence ID" value="ADG81877.1"/>
    <property type="molecule type" value="Genomic_DNA"/>
</dbReference>
<evidence type="ECO:0000313" key="6">
    <source>
        <dbReference type="EMBL" id="ADG81877.1"/>
    </source>
</evidence>
<keyword evidence="2" id="KW-0479">Metal-binding</keyword>
<dbReference type="GO" id="GO:0003824">
    <property type="term" value="F:catalytic activity"/>
    <property type="evidence" value="ECO:0007669"/>
    <property type="project" value="InterPro"/>
</dbReference>
<evidence type="ECO:0000259" key="5">
    <source>
        <dbReference type="PROSITE" id="PS51918"/>
    </source>
</evidence>
<reference evidence="6 7" key="1">
    <citation type="submission" date="2010-05" db="EMBL/GenBank/DDBJ databases">
        <title>Complete sequence of Thermincola sp. JR.</title>
        <authorList>
            <consortium name="US DOE Joint Genome Institute"/>
            <person name="Lucas S."/>
            <person name="Copeland A."/>
            <person name="Lapidus A."/>
            <person name="Cheng J.-F."/>
            <person name="Bruce D."/>
            <person name="Goodwin L."/>
            <person name="Pitluck S."/>
            <person name="Chertkov O."/>
            <person name="Detter J.C."/>
            <person name="Han C."/>
            <person name="Tapia R."/>
            <person name="Land M."/>
            <person name="Hauser L."/>
            <person name="Kyrpides N."/>
            <person name="Mikhailova N."/>
            <person name="Hazen T.C."/>
            <person name="Woyke T."/>
        </authorList>
    </citation>
    <scope>NUCLEOTIDE SEQUENCE [LARGE SCALE GENOMIC DNA]</scope>
    <source>
        <strain evidence="6 7">JR</strain>
    </source>
</reference>
<gene>
    <name evidence="6" type="ordered locus">TherJR_1012</name>
</gene>
<accession>D5XE06</accession>
<dbReference type="Gene3D" id="3.20.20.70">
    <property type="entry name" value="Aldolase class I"/>
    <property type="match status" value="1"/>
</dbReference>
<dbReference type="InterPro" id="IPR010994">
    <property type="entry name" value="RuvA_2-like"/>
</dbReference>
<dbReference type="Gene3D" id="1.10.150.320">
    <property type="entry name" value="Photosystem II 12 kDa extrinsic protein"/>
    <property type="match status" value="1"/>
</dbReference>
<dbReference type="SFLD" id="SFLDS00029">
    <property type="entry name" value="Radical_SAM"/>
    <property type="match status" value="1"/>
</dbReference>
<dbReference type="HOGENOM" id="CLU_033784_1_0_9"/>
<evidence type="ECO:0000256" key="2">
    <source>
        <dbReference type="ARBA" id="ARBA00022723"/>
    </source>
</evidence>
<dbReference type="InterPro" id="IPR023874">
    <property type="entry name" value="DNA_rSAM_put"/>
</dbReference>
<keyword evidence="7" id="KW-1185">Reference proteome</keyword>
<dbReference type="STRING" id="635013.TherJR_1012"/>
<dbReference type="KEGG" id="tjr:TherJR_1012"/>
<keyword evidence="1" id="KW-0949">S-adenosyl-L-methionine</keyword>
<keyword evidence="3" id="KW-0408">Iron</keyword>
<dbReference type="GO" id="GO:0046872">
    <property type="term" value="F:metal ion binding"/>
    <property type="evidence" value="ECO:0007669"/>
    <property type="project" value="UniProtKB-KW"/>
</dbReference>